<dbReference type="EMBL" id="BJWL01000027">
    <property type="protein sequence ID" value="GFZ18340.1"/>
    <property type="molecule type" value="Genomic_DNA"/>
</dbReference>
<dbReference type="GO" id="GO:0006390">
    <property type="term" value="P:mitochondrial transcription"/>
    <property type="evidence" value="ECO:0007669"/>
    <property type="project" value="TreeGrafter"/>
</dbReference>
<dbReference type="AlphaFoldDB" id="A0A7J0H5H3"/>
<comment type="function">
    <text evidence="1">DNA-dependent RNA polymerase catalyzes the transcription of DNA into RNA using the four ribonucleoside triphosphates as substrates.</text>
</comment>
<dbReference type="OrthoDB" id="1740667at2759"/>
<protein>
    <submittedName>
        <fullName evidence="4">Male gametophyte defective 3</fullName>
    </submittedName>
</protein>
<dbReference type="GO" id="GO:0003899">
    <property type="term" value="F:DNA-directed RNA polymerase activity"/>
    <property type="evidence" value="ECO:0007669"/>
    <property type="project" value="InterPro"/>
</dbReference>
<evidence type="ECO:0000313" key="4">
    <source>
        <dbReference type="EMBL" id="GFZ18340.1"/>
    </source>
</evidence>
<dbReference type="SUPFAM" id="SSF56672">
    <property type="entry name" value="DNA/RNA polymerases"/>
    <property type="match status" value="1"/>
</dbReference>
<dbReference type="SMART" id="SM01311">
    <property type="entry name" value="RPOL_N"/>
    <property type="match status" value="1"/>
</dbReference>
<dbReference type="InterPro" id="IPR043502">
    <property type="entry name" value="DNA/RNA_pol_sf"/>
</dbReference>
<dbReference type="Proteomes" id="UP000585474">
    <property type="component" value="Unassembled WGS sequence"/>
</dbReference>
<dbReference type="GO" id="GO:0003677">
    <property type="term" value="F:DNA binding"/>
    <property type="evidence" value="ECO:0007669"/>
    <property type="project" value="InterPro"/>
</dbReference>
<keyword evidence="5" id="KW-1185">Reference proteome</keyword>
<sequence length="300" mass="33667">MWRNLSRRASMKKLKSSADSFSIFHSYSSVKFFERLNFLERIRPSEAHPSEDSGNSFVGFLRIGGLFPRIDQMGMFNFSCSRNPFSISSYARDLGSVAEAIDSTEEEDSDEIQELIEEMNKVTKDESSVQQAKQPKLIGGMGPGKYHMLRRRQLKMETEAWQEAAKEYQELLADMCEQKLAPNLPYMKSLFLGWFEPLRDAIVAEQERCKTGRNVPAYGPYFGQLPADMMTVITMHKLMALLMTGGGNGSARVIQAASHVGEAVELEALTTSTCCQFEICTCYCLTIGATNTLSDSKYSV</sequence>
<feature type="domain" description="DNA-directed RNA polymerase N-terminal" evidence="3">
    <location>
        <begin position="151"/>
        <end position="295"/>
    </location>
</feature>
<dbReference type="Pfam" id="PF14700">
    <property type="entry name" value="RPOL_N"/>
    <property type="match status" value="1"/>
</dbReference>
<proteinExistence type="predicted"/>
<name>A0A7J0H5H3_9ERIC</name>
<keyword evidence="2" id="KW-0175">Coiled coil</keyword>
<gene>
    <name evidence="4" type="ORF">Acr_27g0000790</name>
</gene>
<organism evidence="4 5">
    <name type="scientific">Actinidia rufa</name>
    <dbReference type="NCBI Taxonomy" id="165716"/>
    <lineage>
        <taxon>Eukaryota</taxon>
        <taxon>Viridiplantae</taxon>
        <taxon>Streptophyta</taxon>
        <taxon>Embryophyta</taxon>
        <taxon>Tracheophyta</taxon>
        <taxon>Spermatophyta</taxon>
        <taxon>Magnoliopsida</taxon>
        <taxon>eudicotyledons</taxon>
        <taxon>Gunneridae</taxon>
        <taxon>Pentapetalae</taxon>
        <taxon>asterids</taxon>
        <taxon>Ericales</taxon>
        <taxon>Actinidiaceae</taxon>
        <taxon>Actinidia</taxon>
    </lineage>
</organism>
<dbReference type="GO" id="GO:0034245">
    <property type="term" value="C:mitochondrial DNA-directed RNA polymerase complex"/>
    <property type="evidence" value="ECO:0007669"/>
    <property type="project" value="TreeGrafter"/>
</dbReference>
<accession>A0A7J0H5H3</accession>
<evidence type="ECO:0000256" key="2">
    <source>
        <dbReference type="SAM" id="Coils"/>
    </source>
</evidence>
<dbReference type="PANTHER" id="PTHR10102:SF27">
    <property type="entry name" value="DNA-DIRECTED RNA POLYMERASE 1B, MITOCHONDRIAL"/>
    <property type="match status" value="1"/>
</dbReference>
<dbReference type="InterPro" id="IPR002092">
    <property type="entry name" value="DNA-dir_Rpol_phage-type"/>
</dbReference>
<dbReference type="InterPro" id="IPR029262">
    <property type="entry name" value="RPOL_N"/>
</dbReference>
<comment type="caution">
    <text evidence="4">The sequence shown here is derived from an EMBL/GenBank/DDBJ whole genome shotgun (WGS) entry which is preliminary data.</text>
</comment>
<dbReference type="InterPro" id="IPR037159">
    <property type="entry name" value="RNA_POL_N_sf"/>
</dbReference>
<evidence type="ECO:0000256" key="1">
    <source>
        <dbReference type="ARBA" id="ARBA00004026"/>
    </source>
</evidence>
<feature type="coiled-coil region" evidence="2">
    <location>
        <begin position="105"/>
        <end position="171"/>
    </location>
</feature>
<evidence type="ECO:0000259" key="3">
    <source>
        <dbReference type="SMART" id="SM01311"/>
    </source>
</evidence>
<dbReference type="PANTHER" id="PTHR10102">
    <property type="entry name" value="DNA-DIRECTED RNA POLYMERASE, MITOCHONDRIAL"/>
    <property type="match status" value="1"/>
</dbReference>
<evidence type="ECO:0000313" key="5">
    <source>
        <dbReference type="Proteomes" id="UP000585474"/>
    </source>
</evidence>
<reference evidence="4 5" key="1">
    <citation type="submission" date="2019-07" db="EMBL/GenBank/DDBJ databases">
        <title>De Novo Assembly of kiwifruit Actinidia rufa.</title>
        <authorList>
            <person name="Sugita-Konishi S."/>
            <person name="Sato K."/>
            <person name="Mori E."/>
            <person name="Abe Y."/>
            <person name="Kisaki G."/>
            <person name="Hamano K."/>
            <person name="Suezawa K."/>
            <person name="Otani M."/>
            <person name="Fukuda T."/>
            <person name="Manabe T."/>
            <person name="Gomi K."/>
            <person name="Tabuchi M."/>
            <person name="Akimitsu K."/>
            <person name="Kataoka I."/>
        </authorList>
    </citation>
    <scope>NUCLEOTIDE SEQUENCE [LARGE SCALE GENOMIC DNA]</scope>
    <source>
        <strain evidence="5">cv. Fuchu</strain>
    </source>
</reference>
<dbReference type="Gene3D" id="1.10.1320.10">
    <property type="entry name" value="DNA-directed RNA polymerase, N-terminal domain"/>
    <property type="match status" value="1"/>
</dbReference>